<organism evidence="4 5">
    <name type="scientific">Phyllobacterium leguminum</name>
    <dbReference type="NCBI Taxonomy" id="314237"/>
    <lineage>
        <taxon>Bacteria</taxon>
        <taxon>Pseudomonadati</taxon>
        <taxon>Pseudomonadota</taxon>
        <taxon>Alphaproteobacteria</taxon>
        <taxon>Hyphomicrobiales</taxon>
        <taxon>Phyllobacteriaceae</taxon>
        <taxon>Phyllobacterium</taxon>
    </lineage>
</organism>
<dbReference type="PANTHER" id="PTHR43080:SF2">
    <property type="entry name" value="CBS DOMAIN-CONTAINING PROTEIN"/>
    <property type="match status" value="1"/>
</dbReference>
<dbReference type="PANTHER" id="PTHR43080">
    <property type="entry name" value="CBS DOMAIN-CONTAINING PROTEIN CBSX3, MITOCHONDRIAL"/>
    <property type="match status" value="1"/>
</dbReference>
<dbReference type="EMBL" id="QJTF01000028">
    <property type="protein sequence ID" value="PYE86334.1"/>
    <property type="molecule type" value="Genomic_DNA"/>
</dbReference>
<dbReference type="Proteomes" id="UP000247454">
    <property type="component" value="Unassembled WGS sequence"/>
</dbReference>
<sequence>MTVRSILENKGRNVVSVLPDATLIEAVAVLALHRIGALVVCDGDKAIQGILSERDIVRAVAGEGAHALDRRVSEFMTSKVQVCHESHTINEVMEIMTTNRFRHLPVERDGRLDGIVSIGDVVKKRIEEAEREAAEIKAYIATA</sequence>
<protein>
    <submittedName>
        <fullName evidence="4">CBS domain protein</fullName>
    </submittedName>
</protein>
<reference evidence="4 5" key="1">
    <citation type="submission" date="2018-06" db="EMBL/GenBank/DDBJ databases">
        <title>Genomic Encyclopedia of Type Strains, Phase III (KMG-III): the genomes of soil and plant-associated and newly described type strains.</title>
        <authorList>
            <person name="Whitman W."/>
        </authorList>
    </citation>
    <scope>NUCLEOTIDE SEQUENCE [LARGE SCALE GENOMIC DNA]</scope>
    <source>
        <strain evidence="4 5">ORS 1419</strain>
    </source>
</reference>
<dbReference type="PROSITE" id="PS51371">
    <property type="entry name" value="CBS"/>
    <property type="match status" value="2"/>
</dbReference>
<evidence type="ECO:0000256" key="2">
    <source>
        <dbReference type="PROSITE-ProRule" id="PRU00703"/>
    </source>
</evidence>
<evidence type="ECO:0000313" key="5">
    <source>
        <dbReference type="Proteomes" id="UP000247454"/>
    </source>
</evidence>
<keyword evidence="5" id="KW-1185">Reference proteome</keyword>
<dbReference type="InterPro" id="IPR000644">
    <property type="entry name" value="CBS_dom"/>
</dbReference>
<dbReference type="InterPro" id="IPR044725">
    <property type="entry name" value="CBSX3_CBS_dom"/>
</dbReference>
<feature type="domain" description="CBS" evidence="3">
    <location>
        <begin position="76"/>
        <end position="131"/>
    </location>
</feature>
<comment type="caution">
    <text evidence="4">The sequence shown here is derived from an EMBL/GenBank/DDBJ whole genome shotgun (WGS) entry which is preliminary data.</text>
</comment>
<dbReference type="CDD" id="cd04623">
    <property type="entry name" value="CBS_pair_bac_euk"/>
    <property type="match status" value="1"/>
</dbReference>
<dbReference type="OrthoDB" id="9807125at2"/>
<evidence type="ECO:0000259" key="3">
    <source>
        <dbReference type="PROSITE" id="PS51371"/>
    </source>
</evidence>
<name>A0A318T764_9HYPH</name>
<dbReference type="SUPFAM" id="SSF54631">
    <property type="entry name" value="CBS-domain pair"/>
    <property type="match status" value="1"/>
</dbReference>
<evidence type="ECO:0000313" key="4">
    <source>
        <dbReference type="EMBL" id="PYE86334.1"/>
    </source>
</evidence>
<dbReference type="Gene3D" id="3.10.580.10">
    <property type="entry name" value="CBS-domain"/>
    <property type="match status" value="1"/>
</dbReference>
<gene>
    <name evidence="4" type="ORF">C7477_12836</name>
</gene>
<evidence type="ECO:0000256" key="1">
    <source>
        <dbReference type="ARBA" id="ARBA00023122"/>
    </source>
</evidence>
<accession>A0A318T764</accession>
<dbReference type="AlphaFoldDB" id="A0A318T764"/>
<dbReference type="Pfam" id="PF00571">
    <property type="entry name" value="CBS"/>
    <property type="match status" value="2"/>
</dbReference>
<keyword evidence="1 2" id="KW-0129">CBS domain</keyword>
<dbReference type="RefSeq" id="WP_110754352.1">
    <property type="nucleotide sequence ID" value="NZ_QJTF01000028.1"/>
</dbReference>
<proteinExistence type="predicted"/>
<feature type="domain" description="CBS" evidence="3">
    <location>
        <begin position="8"/>
        <end position="68"/>
    </location>
</feature>
<dbReference type="InterPro" id="IPR046342">
    <property type="entry name" value="CBS_dom_sf"/>
</dbReference>
<dbReference type="InterPro" id="IPR051257">
    <property type="entry name" value="Diverse_CBS-Domain"/>
</dbReference>
<dbReference type="SMART" id="SM00116">
    <property type="entry name" value="CBS"/>
    <property type="match status" value="2"/>
</dbReference>